<keyword evidence="2" id="KW-0472">Membrane</keyword>
<keyword evidence="2" id="KW-1133">Transmembrane helix</keyword>
<feature type="transmembrane region" description="Helical" evidence="2">
    <location>
        <begin position="6"/>
        <end position="25"/>
    </location>
</feature>
<gene>
    <name evidence="3" type="ORF">H4R34_004734</name>
</gene>
<dbReference type="OrthoDB" id="5594900at2759"/>
<evidence type="ECO:0000256" key="1">
    <source>
        <dbReference type="SAM" id="MobiDB-lite"/>
    </source>
</evidence>
<accession>A0A9W8B3L8</accession>
<protein>
    <submittedName>
        <fullName evidence="3">Uncharacterized protein</fullName>
    </submittedName>
</protein>
<organism evidence="3 4">
    <name type="scientific">Dimargaris verticillata</name>
    <dbReference type="NCBI Taxonomy" id="2761393"/>
    <lineage>
        <taxon>Eukaryota</taxon>
        <taxon>Fungi</taxon>
        <taxon>Fungi incertae sedis</taxon>
        <taxon>Zoopagomycota</taxon>
        <taxon>Kickxellomycotina</taxon>
        <taxon>Dimargaritomycetes</taxon>
        <taxon>Dimargaritales</taxon>
        <taxon>Dimargaritaceae</taxon>
        <taxon>Dimargaris</taxon>
    </lineage>
</organism>
<evidence type="ECO:0000313" key="4">
    <source>
        <dbReference type="Proteomes" id="UP001151582"/>
    </source>
</evidence>
<sequence length="116" mass="13118">MNHPSSVAYGWGALILAAGVAFYYARKDIDARRRSLPVDWNANDESLEDKIKRKDAELKTKAQEVGKAIQDELPNSNHKDPPTKAASPWEQGLFALPARPSQHTWPRQAWGNPWNR</sequence>
<dbReference type="Pfam" id="PF15932">
    <property type="entry name" value="DUF4748"/>
    <property type="match status" value="1"/>
</dbReference>
<dbReference type="EMBL" id="JANBQB010000661">
    <property type="protein sequence ID" value="KAJ1974391.1"/>
    <property type="molecule type" value="Genomic_DNA"/>
</dbReference>
<evidence type="ECO:0000313" key="3">
    <source>
        <dbReference type="EMBL" id="KAJ1974391.1"/>
    </source>
</evidence>
<keyword evidence="2" id="KW-0812">Transmembrane</keyword>
<dbReference type="Proteomes" id="UP001151582">
    <property type="component" value="Unassembled WGS sequence"/>
</dbReference>
<evidence type="ECO:0000256" key="2">
    <source>
        <dbReference type="SAM" id="Phobius"/>
    </source>
</evidence>
<comment type="caution">
    <text evidence="3">The sequence shown here is derived from an EMBL/GenBank/DDBJ whole genome shotgun (WGS) entry which is preliminary data.</text>
</comment>
<name>A0A9W8B3L8_9FUNG</name>
<dbReference type="InterPro" id="IPR031833">
    <property type="entry name" value="DUF4748"/>
</dbReference>
<feature type="region of interest" description="Disordered" evidence="1">
    <location>
        <begin position="59"/>
        <end position="116"/>
    </location>
</feature>
<keyword evidence="4" id="KW-1185">Reference proteome</keyword>
<proteinExistence type="predicted"/>
<reference evidence="3" key="1">
    <citation type="submission" date="2022-07" db="EMBL/GenBank/DDBJ databases">
        <title>Phylogenomic reconstructions and comparative analyses of Kickxellomycotina fungi.</title>
        <authorList>
            <person name="Reynolds N.K."/>
            <person name="Stajich J.E."/>
            <person name="Barry K."/>
            <person name="Grigoriev I.V."/>
            <person name="Crous P."/>
            <person name="Smith M.E."/>
        </authorList>
    </citation>
    <scope>NUCLEOTIDE SEQUENCE</scope>
    <source>
        <strain evidence="3">RSA 567</strain>
    </source>
</reference>
<dbReference type="AlphaFoldDB" id="A0A9W8B3L8"/>